<dbReference type="InterPro" id="IPR040363">
    <property type="entry name" value="HMBOX1"/>
</dbReference>
<dbReference type="AlphaFoldDB" id="A0A087UXE4"/>
<keyword evidence="3" id="KW-1185">Reference proteome</keyword>
<gene>
    <name evidence="2" type="ORF">X975_09550</name>
</gene>
<dbReference type="InterPro" id="IPR044866">
    <property type="entry name" value="HNF_P1"/>
</dbReference>
<accession>A0A087UXE4</accession>
<feature type="non-terminal residue" evidence="2">
    <location>
        <position position="226"/>
    </location>
</feature>
<sequence length="226" mass="24996">MALFTVEQIELIRRLRSSGITREQVLLAFTELERLDAEFGRSFSYGERCPNHNMEFSFSTTSVVRSSCSASNDSSVPIASTNVSNVNDSALHVPFKPNEYFRSPSATQCRNPSTCEELIDPSILNGDCSVNPTDMPSRVENELALPCVNDAAPIVSSSESLSQNAYNSSFNCSFYPMDVQSEELAELHELKKIEKSITGDLKRKCSLSVYAPNECTSHSKTQCNHS</sequence>
<evidence type="ECO:0000259" key="1">
    <source>
        <dbReference type="PROSITE" id="PS51937"/>
    </source>
</evidence>
<dbReference type="Proteomes" id="UP000054359">
    <property type="component" value="Unassembled WGS sequence"/>
</dbReference>
<dbReference type="EMBL" id="KK122150">
    <property type="protein sequence ID" value="KFM82033.1"/>
    <property type="molecule type" value="Genomic_DNA"/>
</dbReference>
<dbReference type="GO" id="GO:0005634">
    <property type="term" value="C:nucleus"/>
    <property type="evidence" value="ECO:0007669"/>
    <property type="project" value="InterPro"/>
</dbReference>
<dbReference type="InterPro" id="IPR006899">
    <property type="entry name" value="HNF-1_N"/>
</dbReference>
<reference evidence="2 3" key="1">
    <citation type="submission" date="2013-11" db="EMBL/GenBank/DDBJ databases">
        <title>Genome sequencing of Stegodyphus mimosarum.</title>
        <authorList>
            <person name="Bechsgaard J."/>
        </authorList>
    </citation>
    <scope>NUCLEOTIDE SEQUENCE [LARGE SCALE GENOMIC DNA]</scope>
</reference>
<dbReference type="STRING" id="407821.A0A087UXE4"/>
<evidence type="ECO:0000313" key="2">
    <source>
        <dbReference type="EMBL" id="KFM82033.1"/>
    </source>
</evidence>
<dbReference type="GO" id="GO:0045893">
    <property type="term" value="P:positive regulation of DNA-templated transcription"/>
    <property type="evidence" value="ECO:0007669"/>
    <property type="project" value="InterPro"/>
</dbReference>
<name>A0A087UXE4_STEMI</name>
<dbReference type="PANTHER" id="PTHR14618:SF0">
    <property type="entry name" value="HOMEOBOX-CONTAINING PROTEIN 1"/>
    <property type="match status" value="1"/>
</dbReference>
<dbReference type="OrthoDB" id="6415184at2759"/>
<feature type="domain" description="HNF-p1" evidence="1">
    <location>
        <begin position="1"/>
        <end position="31"/>
    </location>
</feature>
<organism evidence="2 3">
    <name type="scientific">Stegodyphus mimosarum</name>
    <name type="common">African social velvet spider</name>
    <dbReference type="NCBI Taxonomy" id="407821"/>
    <lineage>
        <taxon>Eukaryota</taxon>
        <taxon>Metazoa</taxon>
        <taxon>Ecdysozoa</taxon>
        <taxon>Arthropoda</taxon>
        <taxon>Chelicerata</taxon>
        <taxon>Arachnida</taxon>
        <taxon>Araneae</taxon>
        <taxon>Araneomorphae</taxon>
        <taxon>Entelegynae</taxon>
        <taxon>Eresoidea</taxon>
        <taxon>Eresidae</taxon>
        <taxon>Stegodyphus</taxon>
    </lineage>
</organism>
<dbReference type="OMA" id="NECTSHS"/>
<dbReference type="Pfam" id="PF04814">
    <property type="entry name" value="HNF-1_N"/>
    <property type="match status" value="1"/>
</dbReference>
<dbReference type="GO" id="GO:0003691">
    <property type="term" value="F:double-stranded telomeric DNA binding"/>
    <property type="evidence" value="ECO:0007669"/>
    <property type="project" value="InterPro"/>
</dbReference>
<dbReference type="PANTHER" id="PTHR14618">
    <property type="entry name" value="HOMEODOX-CONTAINING PROTEIN 1 HMBOX1"/>
    <property type="match status" value="1"/>
</dbReference>
<protein>
    <recommendedName>
        <fullName evidence="1">HNF-p1 domain-containing protein</fullName>
    </recommendedName>
</protein>
<evidence type="ECO:0000313" key="3">
    <source>
        <dbReference type="Proteomes" id="UP000054359"/>
    </source>
</evidence>
<proteinExistence type="predicted"/>
<dbReference type="PROSITE" id="PS51937">
    <property type="entry name" value="HNF_P1"/>
    <property type="match status" value="1"/>
</dbReference>